<feature type="domain" description="ZFPL1-like U-box" evidence="10">
    <location>
        <begin position="53"/>
        <end position="107"/>
    </location>
</feature>
<protein>
    <submittedName>
        <fullName evidence="11">Zinc finger protein-like 1 homolog (Trinotate prediction)</fullName>
    </submittedName>
</protein>
<accession>A0A6G3MH88</accession>
<keyword evidence="3" id="KW-0812">Transmembrane</keyword>
<feature type="domain" description="ZFPL1-like B-box zinc-binding" evidence="9">
    <location>
        <begin position="1"/>
        <end position="45"/>
    </location>
</feature>
<dbReference type="Pfam" id="PF25993">
    <property type="entry name" value="zf-B_box_ZFPL1"/>
    <property type="match status" value="1"/>
</dbReference>
<dbReference type="GO" id="GO:0005794">
    <property type="term" value="C:Golgi apparatus"/>
    <property type="evidence" value="ECO:0007669"/>
    <property type="project" value="TreeGrafter"/>
</dbReference>
<evidence type="ECO:0000256" key="8">
    <source>
        <dbReference type="ARBA" id="ARBA00023136"/>
    </source>
</evidence>
<evidence type="ECO:0000256" key="3">
    <source>
        <dbReference type="ARBA" id="ARBA00022692"/>
    </source>
</evidence>
<comment type="subcellular location">
    <subcellularLocation>
        <location evidence="1">Membrane</location>
        <topology evidence="1">Single-pass membrane protein</topology>
    </subcellularLocation>
</comment>
<keyword evidence="6" id="KW-0862">Zinc</keyword>
<evidence type="ECO:0000313" key="11">
    <source>
        <dbReference type="EMBL" id="NDJ93380.1"/>
    </source>
</evidence>
<dbReference type="EMBL" id="GHBP01003433">
    <property type="protein sequence ID" value="NDJ93380.1"/>
    <property type="molecule type" value="Transcribed_RNA"/>
</dbReference>
<dbReference type="AlphaFoldDB" id="A0A6G3MH88"/>
<evidence type="ECO:0000259" key="10">
    <source>
        <dbReference type="Pfam" id="PF25998"/>
    </source>
</evidence>
<organism evidence="11">
    <name type="scientific">Henneguya salminicola</name>
    <name type="common">Myxosporean</name>
    <dbReference type="NCBI Taxonomy" id="69463"/>
    <lineage>
        <taxon>Eukaryota</taxon>
        <taxon>Metazoa</taxon>
        <taxon>Cnidaria</taxon>
        <taxon>Myxozoa</taxon>
        <taxon>Myxosporea</taxon>
        <taxon>Bivalvulida</taxon>
        <taxon>Platysporina</taxon>
        <taxon>Myxobolidae</taxon>
        <taxon>Henneguya</taxon>
    </lineage>
</organism>
<keyword evidence="4" id="KW-0479">Metal-binding</keyword>
<evidence type="ECO:0000256" key="2">
    <source>
        <dbReference type="ARBA" id="ARBA00005561"/>
    </source>
</evidence>
<keyword evidence="5" id="KW-0863">Zinc-finger</keyword>
<dbReference type="Pfam" id="PF25998">
    <property type="entry name" value="U-box_ZFPL1"/>
    <property type="match status" value="1"/>
</dbReference>
<name>A0A6G3MH88_HENSL</name>
<dbReference type="GO" id="GO:0016020">
    <property type="term" value="C:membrane"/>
    <property type="evidence" value="ECO:0007669"/>
    <property type="project" value="UniProtKB-SubCell"/>
</dbReference>
<keyword evidence="8" id="KW-0472">Membrane</keyword>
<proteinExistence type="inferred from homology"/>
<dbReference type="GO" id="GO:0008270">
    <property type="term" value="F:zinc ion binding"/>
    <property type="evidence" value="ECO:0007669"/>
    <property type="project" value="UniProtKB-KW"/>
</dbReference>
<dbReference type="InterPro" id="IPR058731">
    <property type="entry name" value="Znf-B_box_ZFPL1-like"/>
</dbReference>
<dbReference type="InterPro" id="IPR039043">
    <property type="entry name" value="ZFPL1"/>
</dbReference>
<reference evidence="11" key="1">
    <citation type="submission" date="2018-11" db="EMBL/GenBank/DDBJ databases">
        <title>Henneguya salminicola genome and transcriptome.</title>
        <authorList>
            <person name="Yahalomi D."/>
            <person name="Atkinson S.D."/>
            <person name="Neuhof M."/>
            <person name="Chang E.S."/>
            <person name="Philippe H."/>
            <person name="Cartwright P."/>
            <person name="Bartholomew J.L."/>
            <person name="Huchon D."/>
        </authorList>
    </citation>
    <scope>NUCLEOTIDE SEQUENCE</scope>
    <source>
        <strain evidence="11">Hz1</strain>
        <tissue evidence="11">Whole</tissue>
    </source>
</reference>
<keyword evidence="7" id="KW-1133">Transmembrane helix</keyword>
<evidence type="ECO:0000256" key="4">
    <source>
        <dbReference type="ARBA" id="ARBA00022723"/>
    </source>
</evidence>
<evidence type="ECO:0000256" key="6">
    <source>
        <dbReference type="ARBA" id="ARBA00022833"/>
    </source>
</evidence>
<dbReference type="InterPro" id="IPR058730">
    <property type="entry name" value="U-box_ZFPL1-like"/>
</dbReference>
<comment type="similarity">
    <text evidence="2">Belongs to the ZFPL1 family.</text>
</comment>
<sequence>MGICRCHRLSTTNHFCYEHRMNVCQYCVLESHQNCIVKSYNSWLNSSEFNAICLFCGEKLDIQECIRLYCWDVVHKNCLASKYNDETDPIKIICPECSAPIIPPSNAESPIADELNSILPNIGWYQNLIDSGFKPSVYSPTRKTPKSNETFSSVNQTLDSSCIIN</sequence>
<dbReference type="PANTHER" id="PTHR12981">
    <property type="entry name" value="ZINC FINGER PROTEIN-LIKE 1"/>
    <property type="match status" value="1"/>
</dbReference>
<evidence type="ECO:0000256" key="5">
    <source>
        <dbReference type="ARBA" id="ARBA00022771"/>
    </source>
</evidence>
<dbReference type="PANTHER" id="PTHR12981:SF0">
    <property type="entry name" value="ZINC FINGER PROTEIN-LIKE 1"/>
    <property type="match status" value="1"/>
</dbReference>
<evidence type="ECO:0000256" key="1">
    <source>
        <dbReference type="ARBA" id="ARBA00004167"/>
    </source>
</evidence>
<evidence type="ECO:0000259" key="9">
    <source>
        <dbReference type="Pfam" id="PF25993"/>
    </source>
</evidence>
<evidence type="ECO:0000256" key="7">
    <source>
        <dbReference type="ARBA" id="ARBA00022989"/>
    </source>
</evidence>